<gene>
    <name evidence="2" type="ORF">PsYK624_130490</name>
</gene>
<organism evidence="2 3">
    <name type="scientific">Phanerochaete sordida</name>
    <dbReference type="NCBI Taxonomy" id="48140"/>
    <lineage>
        <taxon>Eukaryota</taxon>
        <taxon>Fungi</taxon>
        <taxon>Dikarya</taxon>
        <taxon>Basidiomycota</taxon>
        <taxon>Agaricomycotina</taxon>
        <taxon>Agaricomycetes</taxon>
        <taxon>Polyporales</taxon>
        <taxon>Phanerochaetaceae</taxon>
        <taxon>Phanerochaete</taxon>
    </lineage>
</organism>
<accession>A0A9P3GKD4</accession>
<name>A0A9P3GKD4_9APHY</name>
<dbReference type="EMBL" id="BPQB01000064">
    <property type="protein sequence ID" value="GJE96842.1"/>
    <property type="molecule type" value="Genomic_DNA"/>
</dbReference>
<feature type="region of interest" description="Disordered" evidence="1">
    <location>
        <begin position="92"/>
        <end position="198"/>
    </location>
</feature>
<proteinExistence type="predicted"/>
<comment type="caution">
    <text evidence="2">The sequence shown here is derived from an EMBL/GenBank/DDBJ whole genome shotgun (WGS) entry which is preliminary data.</text>
</comment>
<dbReference type="AlphaFoldDB" id="A0A9P3GKD4"/>
<evidence type="ECO:0000256" key="1">
    <source>
        <dbReference type="SAM" id="MobiDB-lite"/>
    </source>
</evidence>
<reference evidence="2 3" key="1">
    <citation type="submission" date="2021-08" db="EMBL/GenBank/DDBJ databases">
        <title>Draft Genome Sequence of Phanerochaete sordida strain YK-624.</title>
        <authorList>
            <person name="Mori T."/>
            <person name="Dohra H."/>
            <person name="Suzuki T."/>
            <person name="Kawagishi H."/>
            <person name="Hirai H."/>
        </authorList>
    </citation>
    <scope>NUCLEOTIDE SEQUENCE [LARGE SCALE GENOMIC DNA]</scope>
    <source>
        <strain evidence="2 3">YK-624</strain>
    </source>
</reference>
<dbReference type="Proteomes" id="UP000703269">
    <property type="component" value="Unassembled WGS sequence"/>
</dbReference>
<evidence type="ECO:0000313" key="3">
    <source>
        <dbReference type="Proteomes" id="UP000703269"/>
    </source>
</evidence>
<feature type="compositionally biased region" description="Low complexity" evidence="1">
    <location>
        <begin position="124"/>
        <end position="139"/>
    </location>
</feature>
<protein>
    <submittedName>
        <fullName evidence="2">Uncharacterized protein</fullName>
    </submittedName>
</protein>
<sequence>MTHVPLVDEPVIHPWEARTRILRRRAGSPSAPASSSQTPKPQTISQAHFACIVMFQPYVRLHPNKDVMSSASRVCQVPQSSKYTNHTVTFCRAPTSSPHTPDANTELPSHPRRTPSIETRPSLARSTIARISSRRSAQAKFADPHARAPSGRTNLARDDRPRVSRRSMSQRCTEPGSYVRVRPSSRSRRHRRLSTAPR</sequence>
<feature type="compositionally biased region" description="Polar residues" evidence="1">
    <location>
        <begin position="92"/>
        <end position="107"/>
    </location>
</feature>
<keyword evidence="3" id="KW-1185">Reference proteome</keyword>
<evidence type="ECO:0000313" key="2">
    <source>
        <dbReference type="EMBL" id="GJE96842.1"/>
    </source>
</evidence>
<feature type="compositionally biased region" description="Basic residues" evidence="1">
    <location>
        <begin position="183"/>
        <end position="198"/>
    </location>
</feature>